<proteinExistence type="predicted"/>
<evidence type="ECO:0000313" key="3">
    <source>
        <dbReference type="Proteomes" id="UP000184267"/>
    </source>
</evidence>
<dbReference type="InterPro" id="IPR000073">
    <property type="entry name" value="AB_hydrolase_1"/>
</dbReference>
<evidence type="ECO:0000259" key="1">
    <source>
        <dbReference type="Pfam" id="PF12697"/>
    </source>
</evidence>
<dbReference type="Gene3D" id="3.40.50.1820">
    <property type="entry name" value="alpha/beta hydrolase"/>
    <property type="match status" value="1"/>
</dbReference>
<accession>A0A1M2W699</accession>
<dbReference type="AlphaFoldDB" id="A0A1M2W699"/>
<dbReference type="Proteomes" id="UP000184267">
    <property type="component" value="Unassembled WGS sequence"/>
</dbReference>
<dbReference type="OrthoDB" id="294702at2759"/>
<evidence type="ECO:0000313" key="2">
    <source>
        <dbReference type="EMBL" id="OJT15394.1"/>
    </source>
</evidence>
<dbReference type="EMBL" id="MNAD01000166">
    <property type="protein sequence ID" value="OJT15394.1"/>
    <property type="molecule type" value="Genomic_DNA"/>
</dbReference>
<dbReference type="Pfam" id="PF12697">
    <property type="entry name" value="Abhydrolase_6"/>
    <property type="match status" value="1"/>
</dbReference>
<feature type="domain" description="AB hydrolase-1" evidence="1">
    <location>
        <begin position="57"/>
        <end position="268"/>
    </location>
</feature>
<dbReference type="OMA" id="WDGFMEV"/>
<name>A0A1M2W699_TRAPU</name>
<dbReference type="InterPro" id="IPR029058">
    <property type="entry name" value="AB_hydrolase_fold"/>
</dbReference>
<dbReference type="SUPFAM" id="SSF53474">
    <property type="entry name" value="alpha/beta-Hydrolases"/>
    <property type="match status" value="1"/>
</dbReference>
<reference evidence="2 3" key="1">
    <citation type="submission" date="2016-10" db="EMBL/GenBank/DDBJ databases">
        <title>Genome sequence of the basidiomycete white-rot fungus Trametes pubescens.</title>
        <authorList>
            <person name="Makela M.R."/>
            <person name="Granchi Z."/>
            <person name="Peng M."/>
            <person name="De Vries R.P."/>
            <person name="Grigoriev I."/>
            <person name="Riley R."/>
            <person name="Hilden K."/>
        </authorList>
    </citation>
    <scope>NUCLEOTIDE SEQUENCE [LARGE SCALE GENOMIC DNA]</scope>
    <source>
        <strain evidence="2 3">FBCC735</strain>
    </source>
</reference>
<sequence length="357" mass="39551">MGQSPGPDTFPVTSASAVVTTPYAPVVEEELLFLPGGRTLAYMHSGPPDSNLIFFIWFHGLFSVGDASDPPPPIQKRGAHHIAPTLPGWGNTSPLAPGASFASTVVEDTLALLQHLRPLARTTDRPAVPTPALRIYIAGGSFGTVPAQIVFGAPYAAFPYRRHIAGMLLMAPFSPFREHTGYARGLEWREWVSVGPLTRVVPGRGVERLMKLAIRGKVRDVARAEDFLREEYFKGMNDEERARYVAWRARRGVEEGIFERRMAEGMVRSVSKSWEIAELDEEHARKPVVIAVGESDTSLVGLARYLGEQYKNVWMRKYEGWHLASAWSMDNLLEDMFAAGQSVGSTELSFASESHRR</sequence>
<keyword evidence="3" id="KW-1185">Reference proteome</keyword>
<comment type="caution">
    <text evidence="2">The sequence shown here is derived from an EMBL/GenBank/DDBJ whole genome shotgun (WGS) entry which is preliminary data.</text>
</comment>
<organism evidence="2 3">
    <name type="scientific">Trametes pubescens</name>
    <name type="common">White-rot fungus</name>
    <dbReference type="NCBI Taxonomy" id="154538"/>
    <lineage>
        <taxon>Eukaryota</taxon>
        <taxon>Fungi</taxon>
        <taxon>Dikarya</taxon>
        <taxon>Basidiomycota</taxon>
        <taxon>Agaricomycotina</taxon>
        <taxon>Agaricomycetes</taxon>
        <taxon>Polyporales</taxon>
        <taxon>Polyporaceae</taxon>
        <taxon>Trametes</taxon>
    </lineage>
</organism>
<protein>
    <recommendedName>
        <fullName evidence="1">AB hydrolase-1 domain-containing protein</fullName>
    </recommendedName>
</protein>
<gene>
    <name evidence="2" type="ORF">TRAPUB_8043</name>
</gene>